<evidence type="ECO:0000256" key="3">
    <source>
        <dbReference type="ARBA" id="ARBA00022475"/>
    </source>
</evidence>
<comment type="caution">
    <text evidence="9">The sequence shown here is derived from an EMBL/GenBank/DDBJ whole genome shotgun (WGS) entry which is preliminary data.</text>
</comment>
<dbReference type="InterPro" id="IPR023090">
    <property type="entry name" value="UPF0702_alpha/beta_dom_sf"/>
</dbReference>
<name>A0A934WZK7_9BACT</name>
<keyword evidence="4 7" id="KW-0812">Transmembrane</keyword>
<dbReference type="Proteomes" id="UP000611723">
    <property type="component" value="Unassembled WGS sequence"/>
</dbReference>
<keyword evidence="6 7" id="KW-0472">Membrane</keyword>
<evidence type="ECO:0000256" key="1">
    <source>
        <dbReference type="ARBA" id="ARBA00004651"/>
    </source>
</evidence>
<comment type="similarity">
    <text evidence="2">Belongs to the UPF0702 family.</text>
</comment>
<keyword evidence="10" id="KW-1185">Reference proteome</keyword>
<evidence type="ECO:0000313" key="10">
    <source>
        <dbReference type="Proteomes" id="UP000611723"/>
    </source>
</evidence>
<dbReference type="GO" id="GO:0005886">
    <property type="term" value="C:plasma membrane"/>
    <property type="evidence" value="ECO:0007669"/>
    <property type="project" value="UniProtKB-SubCell"/>
</dbReference>
<reference evidence="9" key="1">
    <citation type="submission" date="2021-01" db="EMBL/GenBank/DDBJ databases">
        <title>Marivirga aurantiaca sp. nov., isolated from intertidal surface sediments.</title>
        <authorList>
            <person name="Zhang M."/>
        </authorList>
    </citation>
    <scope>NUCLEOTIDE SEQUENCE</scope>
    <source>
        <strain evidence="9">S37H4</strain>
    </source>
</reference>
<evidence type="ECO:0000256" key="2">
    <source>
        <dbReference type="ARBA" id="ARBA00006448"/>
    </source>
</evidence>
<dbReference type="RefSeq" id="WP_201431345.1">
    <property type="nucleotide sequence ID" value="NZ_JAEQBW010000004.1"/>
</dbReference>
<dbReference type="AlphaFoldDB" id="A0A934WZK7"/>
<evidence type="ECO:0000256" key="4">
    <source>
        <dbReference type="ARBA" id="ARBA00022692"/>
    </source>
</evidence>
<sequence>MEDILSFLVELFGIDAENISIFQMLARAFVAFFIGIFLVRIGKKRFVGKMTAFDFILAITIGSLLSRSITKEKYFLEILASSLLLVVLHRLMSFLSAYSSKNAKLIKGEERILLKNGEIDWKQMKKSDLSEHDLLQSLRLNTNTDQLSKVKTAIFERNGDISFVLKDE</sequence>
<keyword evidence="5 7" id="KW-1133">Transmembrane helix</keyword>
<comment type="subcellular location">
    <subcellularLocation>
        <location evidence="1">Cell membrane</location>
        <topology evidence="1">Multi-pass membrane protein</topology>
    </subcellularLocation>
</comment>
<feature type="transmembrane region" description="Helical" evidence="7">
    <location>
        <begin position="46"/>
        <end position="66"/>
    </location>
</feature>
<dbReference type="Gene3D" id="3.30.240.20">
    <property type="entry name" value="bsu07140 like domains"/>
    <property type="match status" value="1"/>
</dbReference>
<dbReference type="PANTHER" id="PTHR34582:SF6">
    <property type="entry name" value="UPF0702 TRANSMEMBRANE PROTEIN YCAP"/>
    <property type="match status" value="1"/>
</dbReference>
<evidence type="ECO:0000313" key="9">
    <source>
        <dbReference type="EMBL" id="MBK6265670.1"/>
    </source>
</evidence>
<feature type="transmembrane region" description="Helical" evidence="7">
    <location>
        <begin position="78"/>
        <end position="98"/>
    </location>
</feature>
<proteinExistence type="inferred from homology"/>
<evidence type="ECO:0000256" key="6">
    <source>
        <dbReference type="ARBA" id="ARBA00023136"/>
    </source>
</evidence>
<evidence type="ECO:0000256" key="5">
    <source>
        <dbReference type="ARBA" id="ARBA00022989"/>
    </source>
</evidence>
<accession>A0A934WZK7</accession>
<protein>
    <submittedName>
        <fullName evidence="9">DUF421 domain-containing protein</fullName>
    </submittedName>
</protein>
<organism evidence="9 10">
    <name type="scientific">Marivirga aurantiaca</name>
    <dbReference type="NCBI Taxonomy" id="2802615"/>
    <lineage>
        <taxon>Bacteria</taxon>
        <taxon>Pseudomonadati</taxon>
        <taxon>Bacteroidota</taxon>
        <taxon>Cytophagia</taxon>
        <taxon>Cytophagales</taxon>
        <taxon>Marivirgaceae</taxon>
        <taxon>Marivirga</taxon>
    </lineage>
</organism>
<feature type="transmembrane region" description="Helical" evidence="7">
    <location>
        <begin position="20"/>
        <end position="39"/>
    </location>
</feature>
<dbReference type="PANTHER" id="PTHR34582">
    <property type="entry name" value="UPF0702 TRANSMEMBRANE PROTEIN YCAP"/>
    <property type="match status" value="1"/>
</dbReference>
<gene>
    <name evidence="9" type="ORF">JKA74_11530</name>
</gene>
<feature type="domain" description="YetF C-terminal" evidence="8">
    <location>
        <begin position="101"/>
        <end position="168"/>
    </location>
</feature>
<dbReference type="Pfam" id="PF04239">
    <property type="entry name" value="DUF421"/>
    <property type="match status" value="1"/>
</dbReference>
<keyword evidence="3" id="KW-1003">Cell membrane</keyword>
<evidence type="ECO:0000256" key="7">
    <source>
        <dbReference type="SAM" id="Phobius"/>
    </source>
</evidence>
<dbReference type="EMBL" id="JAEQBW010000004">
    <property type="protein sequence ID" value="MBK6265670.1"/>
    <property type="molecule type" value="Genomic_DNA"/>
</dbReference>
<dbReference type="InterPro" id="IPR007353">
    <property type="entry name" value="DUF421"/>
</dbReference>
<evidence type="ECO:0000259" key="8">
    <source>
        <dbReference type="Pfam" id="PF04239"/>
    </source>
</evidence>